<protein>
    <submittedName>
        <fullName evidence="2">Glycine/betaine ABC transporter substrate-binding protein</fullName>
    </submittedName>
</protein>
<dbReference type="SUPFAM" id="SSF53850">
    <property type="entry name" value="Periplasmic binding protein-like II"/>
    <property type="match status" value="1"/>
</dbReference>
<feature type="domain" description="ABC-type glycine betaine transport system substrate-binding" evidence="1">
    <location>
        <begin position="35"/>
        <end position="300"/>
    </location>
</feature>
<sequence>MKSLKRIISICLIFVISLNLSSCKVLDSIGTNKNAVKVGSKNFTEQYILGEMIAQIIENEGIEVDRVFGMSGIKLIHDSIKNGAVDIYPEYTGSALMYILKKDLVKDSKKVYDIVKKEYKDKFNLIWLKQSPMDNKSVLVTTKEIATKYNIHTFSDVALNADKLVFSAPAEFWERKDGIKQLIKVYGGFNNFKDVIKMDMGMQYRALVKGQFDVTLGNSTDGQVKQYDLIILEDDKKIWPPYHVSAVVRLELLKKYPKLENKLNKLFSLLTTDIMTELNLKVDGEEEMDAEDVAREFLKKNKLLK</sequence>
<organism evidence="2 3">
    <name type="scientific">Clostridium aestuarii</name>
    <dbReference type="NCBI Taxonomy" id="338193"/>
    <lineage>
        <taxon>Bacteria</taxon>
        <taxon>Bacillati</taxon>
        <taxon>Bacillota</taxon>
        <taxon>Clostridia</taxon>
        <taxon>Eubacteriales</taxon>
        <taxon>Clostridiaceae</taxon>
        <taxon>Clostridium</taxon>
    </lineage>
</organism>
<dbReference type="CDD" id="cd13528">
    <property type="entry name" value="PBP2_osmoprotectants"/>
    <property type="match status" value="1"/>
</dbReference>
<evidence type="ECO:0000313" key="2">
    <source>
        <dbReference type="EMBL" id="MCY6485652.1"/>
    </source>
</evidence>
<dbReference type="Proteomes" id="UP001078443">
    <property type="component" value="Unassembled WGS sequence"/>
</dbReference>
<gene>
    <name evidence="2" type="ORF">OW763_15075</name>
</gene>
<dbReference type="InterPro" id="IPR007210">
    <property type="entry name" value="ABC_Gly_betaine_transp_sub-bd"/>
</dbReference>
<comment type="caution">
    <text evidence="2">The sequence shown here is derived from an EMBL/GenBank/DDBJ whole genome shotgun (WGS) entry which is preliminary data.</text>
</comment>
<dbReference type="Gene3D" id="3.40.190.120">
    <property type="entry name" value="Osmoprotection protein (prox), domain 2"/>
    <property type="match status" value="1"/>
</dbReference>
<dbReference type="Pfam" id="PF04069">
    <property type="entry name" value="OpuAC"/>
    <property type="match status" value="1"/>
</dbReference>
<dbReference type="EMBL" id="JAPQER010000008">
    <property type="protein sequence ID" value="MCY6485652.1"/>
    <property type="molecule type" value="Genomic_DNA"/>
</dbReference>
<dbReference type="Gene3D" id="3.40.190.10">
    <property type="entry name" value="Periplasmic binding protein-like II"/>
    <property type="match status" value="1"/>
</dbReference>
<proteinExistence type="predicted"/>
<dbReference type="RefSeq" id="WP_268042170.1">
    <property type="nucleotide sequence ID" value="NZ_JAPQER010000008.1"/>
</dbReference>
<reference evidence="2" key="1">
    <citation type="submission" date="2022-12" db="EMBL/GenBank/DDBJ databases">
        <authorList>
            <person name="Wang J."/>
        </authorList>
    </citation>
    <scope>NUCLEOTIDE SEQUENCE</scope>
    <source>
        <strain evidence="2">HY-45-18</strain>
    </source>
</reference>
<evidence type="ECO:0000259" key="1">
    <source>
        <dbReference type="Pfam" id="PF04069"/>
    </source>
</evidence>
<evidence type="ECO:0000313" key="3">
    <source>
        <dbReference type="Proteomes" id="UP001078443"/>
    </source>
</evidence>
<accession>A0ABT4D3E4</accession>
<keyword evidence="3" id="KW-1185">Reference proteome</keyword>
<name>A0ABT4D3E4_9CLOT</name>